<dbReference type="GeneID" id="102808867"/>
<keyword evidence="2" id="KW-0472">Membrane</keyword>
<feature type="transmembrane region" description="Helical" evidence="2">
    <location>
        <begin position="140"/>
        <end position="160"/>
    </location>
</feature>
<feature type="region of interest" description="Disordered" evidence="1">
    <location>
        <begin position="1"/>
        <end position="29"/>
    </location>
</feature>
<feature type="transmembrane region" description="Helical" evidence="2">
    <location>
        <begin position="78"/>
        <end position="101"/>
    </location>
</feature>
<feature type="compositionally biased region" description="Low complexity" evidence="1">
    <location>
        <begin position="13"/>
        <end position="24"/>
    </location>
</feature>
<organism evidence="4 5">
    <name type="scientific">Saccoglossus kowalevskii</name>
    <name type="common">Acorn worm</name>
    <dbReference type="NCBI Taxonomy" id="10224"/>
    <lineage>
        <taxon>Eukaryota</taxon>
        <taxon>Metazoa</taxon>
        <taxon>Hemichordata</taxon>
        <taxon>Enteropneusta</taxon>
        <taxon>Harrimaniidae</taxon>
        <taxon>Saccoglossus</taxon>
    </lineage>
</organism>
<dbReference type="Pfam" id="PF00892">
    <property type="entry name" value="EamA"/>
    <property type="match status" value="2"/>
</dbReference>
<dbReference type="PANTHER" id="PTHR22911">
    <property type="entry name" value="ACYL-MALONYL CONDENSING ENZYME-RELATED"/>
    <property type="match status" value="1"/>
</dbReference>
<feature type="transmembrane region" description="Helical" evidence="2">
    <location>
        <begin position="45"/>
        <end position="66"/>
    </location>
</feature>
<feature type="transmembrane region" description="Helical" evidence="2">
    <location>
        <begin position="172"/>
        <end position="191"/>
    </location>
</feature>
<evidence type="ECO:0000259" key="3">
    <source>
        <dbReference type="Pfam" id="PF00892"/>
    </source>
</evidence>
<dbReference type="Proteomes" id="UP000694865">
    <property type="component" value="Unplaced"/>
</dbReference>
<feature type="transmembrane region" description="Helical" evidence="2">
    <location>
        <begin position="294"/>
        <end position="314"/>
    </location>
</feature>
<gene>
    <name evidence="5" type="primary">LOC102808867</name>
</gene>
<reference evidence="5" key="1">
    <citation type="submission" date="2025-08" db="UniProtKB">
        <authorList>
            <consortium name="RefSeq"/>
        </authorList>
    </citation>
    <scope>IDENTIFICATION</scope>
    <source>
        <tissue evidence="5">Testes</tissue>
    </source>
</reference>
<keyword evidence="4" id="KW-1185">Reference proteome</keyword>
<keyword evidence="2" id="KW-0812">Transmembrane</keyword>
<evidence type="ECO:0000256" key="2">
    <source>
        <dbReference type="SAM" id="Phobius"/>
    </source>
</evidence>
<name>A0ABM0MB13_SACKO</name>
<feature type="transmembrane region" description="Helical" evidence="2">
    <location>
        <begin position="233"/>
        <end position="253"/>
    </location>
</feature>
<dbReference type="SUPFAM" id="SSF103481">
    <property type="entry name" value="Multidrug resistance efflux transporter EmrE"/>
    <property type="match status" value="2"/>
</dbReference>
<proteinExistence type="predicted"/>
<feature type="transmembrane region" description="Helical" evidence="2">
    <location>
        <begin position="203"/>
        <end position="221"/>
    </location>
</feature>
<dbReference type="InterPro" id="IPR037185">
    <property type="entry name" value="EmrE-like"/>
</dbReference>
<keyword evidence="2" id="KW-1133">Transmembrane helix</keyword>
<feature type="transmembrane region" description="Helical" evidence="2">
    <location>
        <begin position="265"/>
        <end position="282"/>
    </location>
</feature>
<evidence type="ECO:0000256" key="1">
    <source>
        <dbReference type="SAM" id="MobiDB-lite"/>
    </source>
</evidence>
<sequence>MQSTEKAKAADMSSEASPSIPQSSDPVNQKPYTVRMSRCIMVLHSMRGVTFGLLAGIFLAFSAYWIDVVQREGAMPSFQIVFLMDIGMFIGVIPFITYKRLKITGDSYTERGVLSIVAVLYFGGFSAFCYALLLGPMANVTGISRGGMPVITPLLALMILRETLHIVDGIVIAINIAGILLLAQPVGIFGAEGRTNDVTSSELVSYLLSIFSAFQWSLAYVSARYLGERTHVLIVLLYVGVIGSILSIILTLTVEHPIWSMSTRMALHTIGLVITNTLGDACRFRALQLEEATTIVLLANIQLFVAFFLQTFVLNEIPNQFSIAGASLVFLGSALCALASWWRDYQREKGENKALLNSVNPPFYFSLAPKPIPVIHTVKVPVNVKTNDELGESRNKDTLE</sequence>
<evidence type="ECO:0000313" key="4">
    <source>
        <dbReference type="Proteomes" id="UP000694865"/>
    </source>
</evidence>
<feature type="transmembrane region" description="Helical" evidence="2">
    <location>
        <begin position="113"/>
        <end position="134"/>
    </location>
</feature>
<dbReference type="PANTHER" id="PTHR22911:SF137">
    <property type="entry name" value="SOLUTE CARRIER FAMILY 35 MEMBER G2-RELATED"/>
    <property type="match status" value="1"/>
</dbReference>
<feature type="domain" description="EamA" evidence="3">
    <location>
        <begin position="47"/>
        <end position="182"/>
    </location>
</feature>
<dbReference type="RefSeq" id="XP_006817204.1">
    <property type="nucleotide sequence ID" value="XM_006817141.1"/>
</dbReference>
<accession>A0ABM0MB13</accession>
<feature type="transmembrane region" description="Helical" evidence="2">
    <location>
        <begin position="320"/>
        <end position="342"/>
    </location>
</feature>
<dbReference type="InterPro" id="IPR000620">
    <property type="entry name" value="EamA_dom"/>
</dbReference>
<protein>
    <submittedName>
        <fullName evidence="5">Solute carrier family 35 member G1-like</fullName>
    </submittedName>
</protein>
<feature type="domain" description="EamA" evidence="3">
    <location>
        <begin position="206"/>
        <end position="335"/>
    </location>
</feature>
<evidence type="ECO:0000313" key="5">
    <source>
        <dbReference type="RefSeq" id="XP_006817204.1"/>
    </source>
</evidence>